<feature type="coiled-coil region" evidence="1">
    <location>
        <begin position="17"/>
        <end position="44"/>
    </location>
</feature>
<keyword evidence="1" id="KW-0175">Coiled coil</keyword>
<protein>
    <submittedName>
        <fullName evidence="2">Uncharacterized protein</fullName>
    </submittedName>
</protein>
<name>H2J406_MARPK</name>
<dbReference type="HOGENOM" id="CLU_2974170_0_0_0"/>
<accession>H2J406</accession>
<dbReference type="EMBL" id="CP003257">
    <property type="protein sequence ID" value="AEX84734.1"/>
    <property type="molecule type" value="Genomic_DNA"/>
</dbReference>
<proteinExistence type="predicted"/>
<organism evidence="2 3">
    <name type="scientific">Marinitoga piezophila (strain DSM 14283 / JCM 11233 / KA3)</name>
    <dbReference type="NCBI Taxonomy" id="443254"/>
    <lineage>
        <taxon>Bacteria</taxon>
        <taxon>Thermotogati</taxon>
        <taxon>Thermotogota</taxon>
        <taxon>Thermotogae</taxon>
        <taxon>Petrotogales</taxon>
        <taxon>Petrotogaceae</taxon>
        <taxon>Marinitoga</taxon>
    </lineage>
</organism>
<evidence type="ECO:0000313" key="3">
    <source>
        <dbReference type="Proteomes" id="UP000007161"/>
    </source>
</evidence>
<gene>
    <name evidence="2" type="ordered locus">Marpi_0283</name>
</gene>
<evidence type="ECO:0000256" key="1">
    <source>
        <dbReference type="SAM" id="Coils"/>
    </source>
</evidence>
<reference evidence="2 3" key="1">
    <citation type="journal article" date="2012" name="J. Bacteriol.">
        <title>Complete Genome Sequence of the Thermophilic, Piezophilic, Heterotrophic Bacterium Marinitoga piezophila KA3.</title>
        <authorList>
            <person name="Lucas S."/>
            <person name="Han J."/>
            <person name="Lapidus A."/>
            <person name="Cheng J.F."/>
            <person name="Goodwin L.A."/>
            <person name="Pitluck S."/>
            <person name="Peters L."/>
            <person name="Mikhailova N."/>
            <person name="Teshima H."/>
            <person name="Detter J.C."/>
            <person name="Han C."/>
            <person name="Tapia R."/>
            <person name="Land M."/>
            <person name="Hauser L."/>
            <person name="Kyrpides N.C."/>
            <person name="Ivanova N."/>
            <person name="Pagani I."/>
            <person name="Vannier P."/>
            <person name="Oger P."/>
            <person name="Bartlett D.H."/>
            <person name="Noll K.M."/>
            <person name="Woyke T."/>
            <person name="Jebbar M."/>
        </authorList>
    </citation>
    <scope>NUCLEOTIDE SEQUENCE [LARGE SCALE GENOMIC DNA]</scope>
    <source>
        <strain evidence="3">DSM 14283 / JCM 11233 / KA3</strain>
    </source>
</reference>
<dbReference type="KEGG" id="mpz:Marpi_0283"/>
<dbReference type="AlphaFoldDB" id="H2J406"/>
<keyword evidence="3" id="KW-1185">Reference proteome</keyword>
<dbReference type="Proteomes" id="UP000007161">
    <property type="component" value="Chromosome"/>
</dbReference>
<evidence type="ECO:0000313" key="2">
    <source>
        <dbReference type="EMBL" id="AEX84734.1"/>
    </source>
</evidence>
<sequence length="58" mass="7084">MVIKIKKIKLYDYEEYKENAFRKNPRLKEAYDSLEEKYKAISQEIINNMNLVKKDKDI</sequence>
<reference evidence="3" key="2">
    <citation type="submission" date="2012-01" db="EMBL/GenBank/DDBJ databases">
        <title>Complete sequence of chromosome of Marinitoga piezophila KA3.</title>
        <authorList>
            <person name="Lucas S."/>
            <person name="Han J."/>
            <person name="Lapidus A."/>
            <person name="Cheng J.-F."/>
            <person name="Goodwin L."/>
            <person name="Pitluck S."/>
            <person name="Peters L."/>
            <person name="Mikhailova N."/>
            <person name="Teshima H."/>
            <person name="Detter J.C."/>
            <person name="Han C."/>
            <person name="Tapia R."/>
            <person name="Land M."/>
            <person name="Hauser L."/>
            <person name="Kyrpides N."/>
            <person name="Ivanova N."/>
            <person name="Pagani I."/>
            <person name="Jebbar M."/>
            <person name="Vannier P."/>
            <person name="Oger P."/>
            <person name="Cario A."/>
            <person name="Bartlett D."/>
            <person name="Noll K.M."/>
            <person name="Woyke T."/>
        </authorList>
    </citation>
    <scope>NUCLEOTIDE SEQUENCE [LARGE SCALE GENOMIC DNA]</scope>
    <source>
        <strain evidence="3">DSM 14283 / JCM 11233 / KA3</strain>
    </source>
</reference>